<dbReference type="PANTHER" id="PTHR11712:SF336">
    <property type="entry name" value="3-OXOACYL-[ACYL-CARRIER-PROTEIN] SYNTHASE, MITOCHONDRIAL"/>
    <property type="match status" value="1"/>
</dbReference>
<evidence type="ECO:0000256" key="9">
    <source>
        <dbReference type="ARBA" id="ARBA00023160"/>
    </source>
</evidence>
<keyword evidence="5 14" id="KW-0444">Lipid biosynthesis</keyword>
<dbReference type="Pfam" id="PF00109">
    <property type="entry name" value="ketoacyl-synt"/>
    <property type="match status" value="1"/>
</dbReference>
<keyword evidence="8" id="KW-0443">Lipid metabolism</keyword>
<dbReference type="OrthoDB" id="9808669at2"/>
<protein>
    <recommendedName>
        <fullName evidence="4 14">3-oxoacyl-[acyl-carrier-protein] synthase 2</fullName>
        <ecNumber evidence="3 14">2.3.1.179</ecNumber>
    </recommendedName>
</protein>
<dbReference type="Proteomes" id="UP000189464">
    <property type="component" value="Chromosome"/>
</dbReference>
<dbReference type="PANTHER" id="PTHR11712">
    <property type="entry name" value="POLYKETIDE SYNTHASE-RELATED"/>
    <property type="match status" value="1"/>
</dbReference>
<dbReference type="EC" id="2.3.1.179" evidence="3 14"/>
<dbReference type="GO" id="GO:0004315">
    <property type="term" value="F:3-oxoacyl-[acyl-carrier-protein] synthase activity"/>
    <property type="evidence" value="ECO:0007669"/>
    <property type="project" value="UniProtKB-UniRule"/>
</dbReference>
<dbReference type="KEGG" id="dfg:B0537_10350"/>
<evidence type="ECO:0000256" key="4">
    <source>
        <dbReference type="ARBA" id="ARBA00014657"/>
    </source>
</evidence>
<keyword evidence="9 14" id="KW-0275">Fatty acid biosynthesis</keyword>
<dbReference type="InterPro" id="IPR018201">
    <property type="entry name" value="Ketoacyl_synth_AS"/>
</dbReference>
<dbReference type="NCBIfam" id="NF004970">
    <property type="entry name" value="PRK06333.1"/>
    <property type="match status" value="1"/>
</dbReference>
<evidence type="ECO:0000256" key="12">
    <source>
        <dbReference type="ARBA" id="ARBA00047318"/>
    </source>
</evidence>
<evidence type="ECO:0000256" key="14">
    <source>
        <dbReference type="PIRNR" id="PIRNR000447"/>
    </source>
</evidence>
<comment type="function">
    <text evidence="11 14">Involved in the type II fatty acid elongation cycle. Catalyzes the elongation of a wide range of acyl-ACP by the addition of two carbons from malonyl-ACP to an acyl acceptor. Can efficiently catalyze the conversion of palmitoleoyl-ACP (cis-hexadec-9-enoyl-ACP) to cis-vaccenoyl-ACP (cis-octadec-11-enoyl-ACP), an essential step in the thermal regulation of fatty acid composition.</text>
</comment>
<name>A0A1S6IXE9_9FIRM</name>
<dbReference type="RefSeq" id="WP_077714522.1">
    <property type="nucleotide sequence ID" value="NZ_CP019698.1"/>
</dbReference>
<dbReference type="CDD" id="cd00834">
    <property type="entry name" value="KAS_I_II"/>
    <property type="match status" value="1"/>
</dbReference>
<dbReference type="NCBIfam" id="NF005589">
    <property type="entry name" value="PRK07314.1"/>
    <property type="match status" value="1"/>
</dbReference>
<comment type="similarity">
    <text evidence="2 14 16">Belongs to the thiolase-like superfamily. Beta-ketoacyl-ACP synthases family.</text>
</comment>
<evidence type="ECO:0000256" key="10">
    <source>
        <dbReference type="ARBA" id="ARBA00023315"/>
    </source>
</evidence>
<dbReference type="Gene3D" id="3.40.47.10">
    <property type="match status" value="1"/>
</dbReference>
<dbReference type="Pfam" id="PF02801">
    <property type="entry name" value="Ketoacyl-synt_C"/>
    <property type="match status" value="1"/>
</dbReference>
<comment type="catalytic activity">
    <reaction evidence="12 14">
        <text>(9Z)-hexadecenoyl-[ACP] + malonyl-[ACP] + H(+) = 3-oxo-(11Z)-octadecenoyl-[ACP] + holo-[ACP] + CO2</text>
        <dbReference type="Rhea" id="RHEA:55040"/>
        <dbReference type="Rhea" id="RHEA-COMP:9623"/>
        <dbReference type="Rhea" id="RHEA-COMP:9685"/>
        <dbReference type="Rhea" id="RHEA-COMP:10800"/>
        <dbReference type="Rhea" id="RHEA-COMP:14074"/>
        <dbReference type="ChEBI" id="CHEBI:15378"/>
        <dbReference type="ChEBI" id="CHEBI:16526"/>
        <dbReference type="ChEBI" id="CHEBI:64479"/>
        <dbReference type="ChEBI" id="CHEBI:78449"/>
        <dbReference type="ChEBI" id="CHEBI:83989"/>
        <dbReference type="ChEBI" id="CHEBI:138538"/>
        <dbReference type="EC" id="2.3.1.179"/>
    </reaction>
</comment>
<dbReference type="InterPro" id="IPR017568">
    <property type="entry name" value="3-oxoacyl-ACP_synth-2"/>
</dbReference>
<evidence type="ECO:0000256" key="6">
    <source>
        <dbReference type="ARBA" id="ARBA00022679"/>
    </source>
</evidence>
<gene>
    <name evidence="18" type="ORF">B0537_10350</name>
</gene>
<evidence type="ECO:0000256" key="2">
    <source>
        <dbReference type="ARBA" id="ARBA00008467"/>
    </source>
</evidence>
<keyword evidence="6 14" id="KW-0808">Transferase</keyword>
<organism evidence="18 19">
    <name type="scientific">Desulforamulus ferrireducens</name>
    <dbReference type="NCBI Taxonomy" id="1833852"/>
    <lineage>
        <taxon>Bacteria</taxon>
        <taxon>Bacillati</taxon>
        <taxon>Bacillota</taxon>
        <taxon>Clostridia</taxon>
        <taxon>Eubacteriales</taxon>
        <taxon>Peptococcaceae</taxon>
        <taxon>Desulforamulus</taxon>
    </lineage>
</organism>
<dbReference type="GO" id="GO:0005829">
    <property type="term" value="C:cytosol"/>
    <property type="evidence" value="ECO:0007669"/>
    <property type="project" value="TreeGrafter"/>
</dbReference>
<dbReference type="InterPro" id="IPR014030">
    <property type="entry name" value="Ketoacyl_synth_N"/>
</dbReference>
<dbReference type="SMART" id="SM00825">
    <property type="entry name" value="PKS_KS"/>
    <property type="match status" value="1"/>
</dbReference>
<evidence type="ECO:0000313" key="18">
    <source>
        <dbReference type="EMBL" id="AQS59453.1"/>
    </source>
</evidence>
<feature type="domain" description="Ketosynthase family 3 (KS3)" evidence="17">
    <location>
        <begin position="2"/>
        <end position="410"/>
    </location>
</feature>
<evidence type="ECO:0000256" key="13">
    <source>
        <dbReference type="ARBA" id="ARBA00047659"/>
    </source>
</evidence>
<keyword evidence="7" id="KW-0276">Fatty acid metabolism</keyword>
<evidence type="ECO:0000256" key="16">
    <source>
        <dbReference type="RuleBase" id="RU003694"/>
    </source>
</evidence>
<dbReference type="FunFam" id="3.40.47.10:FF:000009">
    <property type="entry name" value="3-oxoacyl-[acyl-carrier-protein] synthase 2"/>
    <property type="match status" value="1"/>
</dbReference>
<dbReference type="PROSITE" id="PS00606">
    <property type="entry name" value="KS3_1"/>
    <property type="match status" value="1"/>
</dbReference>
<dbReference type="STRING" id="1833852.B0537_10350"/>
<reference evidence="18 19" key="1">
    <citation type="journal article" date="2016" name="Int. J. Syst. Evol. Microbiol.">
        <title>Desulfotomaculum ferrireducens sp. nov., a moderately thermophilic sulfate-reducing and dissimilatory Fe(III)-reducing bacterium isolated from compost.</title>
        <authorList>
            <person name="Yang G."/>
            <person name="Guo J."/>
            <person name="Zhuang L."/>
            <person name="Yuan Y."/>
            <person name="Zhou S."/>
        </authorList>
    </citation>
    <scope>NUCLEOTIDE SEQUENCE [LARGE SCALE GENOMIC DNA]</scope>
    <source>
        <strain evidence="18 19">GSS09</strain>
    </source>
</reference>
<keyword evidence="10 14" id="KW-0012">Acyltransferase</keyword>
<dbReference type="EMBL" id="CP019698">
    <property type="protein sequence ID" value="AQS59453.1"/>
    <property type="molecule type" value="Genomic_DNA"/>
</dbReference>
<dbReference type="GO" id="GO:0006633">
    <property type="term" value="P:fatty acid biosynthetic process"/>
    <property type="evidence" value="ECO:0007669"/>
    <property type="project" value="UniProtKB-UniRule"/>
</dbReference>
<dbReference type="InterPro" id="IPR014031">
    <property type="entry name" value="Ketoacyl_synth_C"/>
</dbReference>
<evidence type="ECO:0000256" key="1">
    <source>
        <dbReference type="ARBA" id="ARBA00005194"/>
    </source>
</evidence>
<comment type="catalytic activity">
    <reaction evidence="13 14">
        <text>a fatty acyl-[ACP] + malonyl-[ACP] + H(+) = a 3-oxoacyl-[ACP] + holo-[ACP] + CO2</text>
        <dbReference type="Rhea" id="RHEA:22836"/>
        <dbReference type="Rhea" id="RHEA-COMP:9623"/>
        <dbReference type="Rhea" id="RHEA-COMP:9685"/>
        <dbReference type="Rhea" id="RHEA-COMP:9916"/>
        <dbReference type="Rhea" id="RHEA-COMP:14125"/>
        <dbReference type="ChEBI" id="CHEBI:15378"/>
        <dbReference type="ChEBI" id="CHEBI:16526"/>
        <dbReference type="ChEBI" id="CHEBI:64479"/>
        <dbReference type="ChEBI" id="CHEBI:78449"/>
        <dbReference type="ChEBI" id="CHEBI:78776"/>
        <dbReference type="ChEBI" id="CHEBI:138651"/>
    </reaction>
</comment>
<comment type="pathway">
    <text evidence="1 14">Lipid metabolism; fatty acid biosynthesis.</text>
</comment>
<evidence type="ECO:0000256" key="5">
    <source>
        <dbReference type="ARBA" id="ARBA00022516"/>
    </source>
</evidence>
<dbReference type="InterPro" id="IPR016039">
    <property type="entry name" value="Thiolase-like"/>
</dbReference>
<dbReference type="PIRSF" id="PIRSF000447">
    <property type="entry name" value="KAS_II"/>
    <property type="match status" value="1"/>
</dbReference>
<dbReference type="SUPFAM" id="SSF53901">
    <property type="entry name" value="Thiolase-like"/>
    <property type="match status" value="2"/>
</dbReference>
<evidence type="ECO:0000256" key="11">
    <source>
        <dbReference type="ARBA" id="ARBA00024006"/>
    </source>
</evidence>
<dbReference type="PROSITE" id="PS52004">
    <property type="entry name" value="KS3_2"/>
    <property type="match status" value="1"/>
</dbReference>
<sequence>MSKRVVVTGMGVITPLGTGLDKFWNSLTNGVSGIARITRFDPSEFSTQIAGEVKDFDFSQYLDKKEARRMDKFSQYGVVATAMAIEDAALDMEALDKDRTGVIIGSGIGGMETFEDQCKVLVNRGPSRISPFLIPMMIANMAAGQIAIKFGLRGPNITTITACASSANAIGDAFKLIQRGDADVVIAGGTEAPITPLAVAGFCAAKAMSTNNEEPEKASRPFDVNRDGFVMGEGAAIMVLETLEHAQKRGAKIYAEIVGYGSTCDAYHITAPDPEGSGAVAAMKMALKDGNLQPEDVQYINAHGTSTPVGDVAEVGAIKKVFGEHAYKLVVSSTKSMTGHMLGAAGAIEGVASVLTIKDGLVPPTINLDNPDPQCDLDFVPHQARRMDVNVALSNSFGFGGHNVTLAFKKYNQ</sequence>
<dbReference type="InterPro" id="IPR000794">
    <property type="entry name" value="Beta-ketoacyl_synthase"/>
</dbReference>
<dbReference type="NCBIfam" id="TIGR03150">
    <property type="entry name" value="fabF"/>
    <property type="match status" value="1"/>
</dbReference>
<evidence type="ECO:0000256" key="15">
    <source>
        <dbReference type="PIRSR" id="PIRSR000447-1"/>
    </source>
</evidence>
<evidence type="ECO:0000259" key="17">
    <source>
        <dbReference type="PROSITE" id="PS52004"/>
    </source>
</evidence>
<evidence type="ECO:0000313" key="19">
    <source>
        <dbReference type="Proteomes" id="UP000189464"/>
    </source>
</evidence>
<evidence type="ECO:0000256" key="3">
    <source>
        <dbReference type="ARBA" id="ARBA00012356"/>
    </source>
</evidence>
<accession>A0A1S6IXE9</accession>
<dbReference type="InterPro" id="IPR020841">
    <property type="entry name" value="PKS_Beta-ketoAc_synthase_dom"/>
</dbReference>
<dbReference type="UniPathway" id="UPA00094"/>
<keyword evidence="19" id="KW-1185">Reference proteome</keyword>
<evidence type="ECO:0000256" key="7">
    <source>
        <dbReference type="ARBA" id="ARBA00022832"/>
    </source>
</evidence>
<feature type="active site" description="For beta-ketoacyl synthase activity" evidence="15">
    <location>
        <position position="163"/>
    </location>
</feature>
<proteinExistence type="inferred from homology"/>
<dbReference type="AlphaFoldDB" id="A0A1S6IXE9"/>
<evidence type="ECO:0000256" key="8">
    <source>
        <dbReference type="ARBA" id="ARBA00023098"/>
    </source>
</evidence>